<sequence length="127" mass="14868">MYHNGIINFLLFSHSLSIKTYLHHINGRITLSSFNFNRLKLLQPCINANIIELANKLVLYQTVFNNACMIIKCNILYLKPECISDFISSYINILMDMNDEEKSFLLELQKMHHMKFADIVLKLNITK</sequence>
<dbReference type="OrthoDB" id="8040630at2759"/>
<accession>A0A6G0W9Z0</accession>
<dbReference type="Proteomes" id="UP000478052">
    <property type="component" value="Unassembled WGS sequence"/>
</dbReference>
<evidence type="ECO:0000313" key="1">
    <source>
        <dbReference type="EMBL" id="KAF0723940.1"/>
    </source>
</evidence>
<comment type="caution">
    <text evidence="1">The sequence shown here is derived from an EMBL/GenBank/DDBJ whole genome shotgun (WGS) entry which is preliminary data.</text>
</comment>
<dbReference type="AlphaFoldDB" id="A0A6G0W9Z0"/>
<proteinExistence type="predicted"/>
<name>A0A6G0W9Z0_APHCR</name>
<dbReference type="EMBL" id="VUJU01008937">
    <property type="protein sequence ID" value="KAF0723940.1"/>
    <property type="molecule type" value="Genomic_DNA"/>
</dbReference>
<reference evidence="1 2" key="1">
    <citation type="submission" date="2019-08" db="EMBL/GenBank/DDBJ databases">
        <title>Whole genome of Aphis craccivora.</title>
        <authorList>
            <person name="Voronova N.V."/>
            <person name="Shulinski R.S."/>
            <person name="Bandarenka Y.V."/>
            <person name="Zhorov D.G."/>
            <person name="Warner D."/>
        </authorList>
    </citation>
    <scope>NUCLEOTIDE SEQUENCE [LARGE SCALE GENOMIC DNA]</scope>
    <source>
        <strain evidence="1">180601</strain>
        <tissue evidence="1">Whole Body</tissue>
    </source>
</reference>
<evidence type="ECO:0000313" key="2">
    <source>
        <dbReference type="Proteomes" id="UP000478052"/>
    </source>
</evidence>
<protein>
    <submittedName>
        <fullName evidence="1">Uncharacterized protein</fullName>
    </submittedName>
</protein>
<keyword evidence="2" id="KW-1185">Reference proteome</keyword>
<organism evidence="1 2">
    <name type="scientific">Aphis craccivora</name>
    <name type="common">Cowpea aphid</name>
    <dbReference type="NCBI Taxonomy" id="307492"/>
    <lineage>
        <taxon>Eukaryota</taxon>
        <taxon>Metazoa</taxon>
        <taxon>Ecdysozoa</taxon>
        <taxon>Arthropoda</taxon>
        <taxon>Hexapoda</taxon>
        <taxon>Insecta</taxon>
        <taxon>Pterygota</taxon>
        <taxon>Neoptera</taxon>
        <taxon>Paraneoptera</taxon>
        <taxon>Hemiptera</taxon>
        <taxon>Sternorrhyncha</taxon>
        <taxon>Aphidomorpha</taxon>
        <taxon>Aphidoidea</taxon>
        <taxon>Aphididae</taxon>
        <taxon>Aphidini</taxon>
        <taxon>Aphis</taxon>
        <taxon>Aphis</taxon>
    </lineage>
</organism>
<gene>
    <name evidence="1" type="ORF">FWK35_00026980</name>
</gene>